<name>A0ABW7PAH2_9ACTN</name>
<dbReference type="SMART" id="SM00880">
    <property type="entry name" value="CHAD"/>
    <property type="match status" value="1"/>
</dbReference>
<gene>
    <name evidence="4" type="ORF">WDV06_07735</name>
</gene>
<evidence type="ECO:0000313" key="4">
    <source>
        <dbReference type="EMBL" id="MFH7594987.1"/>
    </source>
</evidence>
<dbReference type="PROSITE" id="PS51708">
    <property type="entry name" value="CHAD"/>
    <property type="match status" value="1"/>
</dbReference>
<proteinExistence type="predicted"/>
<evidence type="ECO:0000256" key="1">
    <source>
        <dbReference type="SAM" id="MobiDB-lite"/>
    </source>
</evidence>
<dbReference type="Gene3D" id="2.40.320.10">
    <property type="entry name" value="Hypothetical Protein Pfu-838710-001"/>
    <property type="match status" value="1"/>
</dbReference>
<comment type="caution">
    <text evidence="4">The sequence shown here is derived from an EMBL/GenBank/DDBJ whole genome shotgun (WGS) entry which is preliminary data.</text>
</comment>
<dbReference type="Gene3D" id="1.40.20.10">
    <property type="entry name" value="CHAD domain"/>
    <property type="match status" value="1"/>
</dbReference>
<dbReference type="Pfam" id="PF01928">
    <property type="entry name" value="CYTH"/>
    <property type="match status" value="1"/>
</dbReference>
<dbReference type="Pfam" id="PF05235">
    <property type="entry name" value="CHAD"/>
    <property type="match status" value="1"/>
</dbReference>
<dbReference type="SUPFAM" id="SSF55154">
    <property type="entry name" value="CYTH-like phosphatases"/>
    <property type="match status" value="1"/>
</dbReference>
<dbReference type="PANTHER" id="PTHR39339:SF1">
    <property type="entry name" value="CHAD DOMAIN-CONTAINING PROTEIN"/>
    <property type="match status" value="1"/>
</dbReference>
<dbReference type="InterPro" id="IPR038186">
    <property type="entry name" value="CHAD_dom_sf"/>
</dbReference>
<reference evidence="4 5" key="1">
    <citation type="submission" date="2024-03" db="EMBL/GenBank/DDBJ databases">
        <title>Whole genome sequencing of Streptomyces racemochromogenes, to identify antimicrobial biosynthetic gene clusters.</title>
        <authorList>
            <person name="Suryawanshi P."/>
            <person name="Krishnaraj P.U."/>
            <person name="Arun Y.P."/>
            <person name="Suryawanshi M.P."/>
            <person name="Rakshit O."/>
        </authorList>
    </citation>
    <scope>NUCLEOTIDE SEQUENCE [LARGE SCALE GENOMIC DNA]</scope>
    <source>
        <strain evidence="4 5">AUDT626</strain>
    </source>
</reference>
<feature type="domain" description="CYTH" evidence="2">
    <location>
        <begin position="48"/>
        <end position="235"/>
    </location>
</feature>
<feature type="region of interest" description="Disordered" evidence="1">
    <location>
        <begin position="1"/>
        <end position="68"/>
    </location>
</feature>
<dbReference type="InterPro" id="IPR023577">
    <property type="entry name" value="CYTH_domain"/>
</dbReference>
<dbReference type="InterPro" id="IPR007899">
    <property type="entry name" value="CHAD_dom"/>
</dbReference>
<dbReference type="InterPro" id="IPR033469">
    <property type="entry name" value="CYTH-like_dom_sf"/>
</dbReference>
<dbReference type="Proteomes" id="UP001610631">
    <property type="component" value="Unassembled WGS sequence"/>
</dbReference>
<dbReference type="RefSeq" id="WP_395508885.1">
    <property type="nucleotide sequence ID" value="NZ_JBBDHD010000013.1"/>
</dbReference>
<sequence>MADTQRETERKFEFTAGRADDGKHRGHGKRAKRSGRQQDAKKQGAKRQGAKNGRAARPGVPDLTGTAGIASVRDRGTTRLDAVYYDTPGLALAADGLTLRRRTGGEDAGWHLKLPVAPGVRDEVHAPLSDALPPDLAALARSRTRRSAPEPLVRLRSERHTRDLLDADGTLLAQLCTDSVRAERGKAATAWTEVEVELADAGDPALLDAVTERFAEAGLRPSDAPSKLARALTATGAPPPLRPGHAPADRTAGAHVLAYLREQRDALIAQDPAVRRDLPDSVHQMRVAIRRLRSALATHRKILDRAATDPVREELRWLGAELGADRDREVLLELLRARLAELPPDLRLGPVRDRLRTWNALRRKRTRRRAVAALDSDRYLALLDAVDALLAEPPLRPAASRPATRQLPKALRHDWDRLADRVDAALALDSGEERDRALHEARKAAKRARYAAEAAAPALGKAARKQAKAAKSVQSLLGDHRDGVVAREALLGLGAQAADAAESSFTWGVLHAREEGRSARLEHKLPAIWAKAERRRAKAARK</sequence>
<dbReference type="SMART" id="SM01118">
    <property type="entry name" value="CYTH"/>
    <property type="match status" value="1"/>
</dbReference>
<evidence type="ECO:0000259" key="2">
    <source>
        <dbReference type="PROSITE" id="PS51707"/>
    </source>
</evidence>
<feature type="domain" description="CHAD" evidence="3">
    <location>
        <begin position="249"/>
        <end position="534"/>
    </location>
</feature>
<accession>A0ABW7PAH2</accession>
<feature type="compositionally biased region" description="Basic and acidic residues" evidence="1">
    <location>
        <begin position="1"/>
        <end position="23"/>
    </location>
</feature>
<dbReference type="EMBL" id="JBBDHD010000013">
    <property type="protein sequence ID" value="MFH7594987.1"/>
    <property type="molecule type" value="Genomic_DNA"/>
</dbReference>
<dbReference type="PANTHER" id="PTHR39339">
    <property type="entry name" value="SLR1444 PROTEIN"/>
    <property type="match status" value="1"/>
</dbReference>
<organism evidence="4 5">
    <name type="scientific">Streptomyces racemochromogenes</name>
    <dbReference type="NCBI Taxonomy" id="67353"/>
    <lineage>
        <taxon>Bacteria</taxon>
        <taxon>Bacillati</taxon>
        <taxon>Actinomycetota</taxon>
        <taxon>Actinomycetes</taxon>
        <taxon>Kitasatosporales</taxon>
        <taxon>Streptomycetaceae</taxon>
        <taxon>Streptomyces</taxon>
    </lineage>
</organism>
<evidence type="ECO:0000259" key="3">
    <source>
        <dbReference type="PROSITE" id="PS51708"/>
    </source>
</evidence>
<dbReference type="PROSITE" id="PS51707">
    <property type="entry name" value="CYTH"/>
    <property type="match status" value="1"/>
</dbReference>
<keyword evidence="5" id="KW-1185">Reference proteome</keyword>
<dbReference type="CDD" id="cd07374">
    <property type="entry name" value="CYTH-like_Pase"/>
    <property type="match status" value="1"/>
</dbReference>
<evidence type="ECO:0000313" key="5">
    <source>
        <dbReference type="Proteomes" id="UP001610631"/>
    </source>
</evidence>
<protein>
    <submittedName>
        <fullName evidence="4">CYTH and CHAD domain-containing protein</fullName>
    </submittedName>
</protein>
<feature type="compositionally biased region" description="Basic residues" evidence="1">
    <location>
        <begin position="24"/>
        <end position="35"/>
    </location>
</feature>